<sequence>MAFLPKAALRHRHVRTAGAALASLAMVAVAGCASGSPHVVAYVDGVQISQSQLHEAVSGVAQAFGTERQIKEQAIVDAMVRGEVAAQLASEKKITITDAERDALFSGDADGAKLLAVPAARQVAYDLADEQIVAKQLGVEAYLAGLKKAKVKLNPRYGVWSADAAAQGSTAVQDQSSSLSKSGSSEQR</sequence>
<feature type="signal peptide" evidence="2">
    <location>
        <begin position="1"/>
        <end position="30"/>
    </location>
</feature>
<reference evidence="3 4" key="1">
    <citation type="submission" date="2021-01" db="EMBL/GenBank/DDBJ databases">
        <title>Sequencing the genomes of 1000 actinobacteria strains.</title>
        <authorList>
            <person name="Klenk H.-P."/>
        </authorList>
    </citation>
    <scope>NUCLEOTIDE SEQUENCE [LARGE SCALE GENOMIC DNA]</scope>
    <source>
        <strain evidence="3 4">DSM 18662</strain>
    </source>
</reference>
<feature type="region of interest" description="Disordered" evidence="1">
    <location>
        <begin position="165"/>
        <end position="188"/>
    </location>
</feature>
<feature type="compositionally biased region" description="Low complexity" evidence="1">
    <location>
        <begin position="176"/>
        <end position="188"/>
    </location>
</feature>
<proteinExistence type="predicted"/>
<dbReference type="EMBL" id="JAFBCF010000001">
    <property type="protein sequence ID" value="MBM7798067.1"/>
    <property type="molecule type" value="Genomic_DNA"/>
</dbReference>
<evidence type="ECO:0000313" key="3">
    <source>
        <dbReference type="EMBL" id="MBM7798067.1"/>
    </source>
</evidence>
<dbReference type="SUPFAM" id="SSF109998">
    <property type="entry name" value="Triger factor/SurA peptide-binding domain-like"/>
    <property type="match status" value="1"/>
</dbReference>
<evidence type="ECO:0000256" key="2">
    <source>
        <dbReference type="SAM" id="SignalP"/>
    </source>
</evidence>
<keyword evidence="4" id="KW-1185">Reference proteome</keyword>
<evidence type="ECO:0000256" key="1">
    <source>
        <dbReference type="SAM" id="MobiDB-lite"/>
    </source>
</evidence>
<dbReference type="RefSeq" id="WP_204916672.1">
    <property type="nucleotide sequence ID" value="NZ_BAAAQP010000011.1"/>
</dbReference>
<keyword evidence="2" id="KW-0732">Signal</keyword>
<protein>
    <recommendedName>
        <fullName evidence="5">SurA N-terminal domain-containing protein</fullName>
    </recommendedName>
</protein>
<gene>
    <name evidence="3" type="ORF">JOE57_000988</name>
</gene>
<name>A0ABS2RHQ8_9ACTN</name>
<evidence type="ECO:0008006" key="5">
    <source>
        <dbReference type="Google" id="ProtNLM"/>
    </source>
</evidence>
<comment type="caution">
    <text evidence="3">The sequence shown here is derived from an EMBL/GenBank/DDBJ whole genome shotgun (WGS) entry which is preliminary data.</text>
</comment>
<organism evidence="3 4">
    <name type="scientific">Microlunatus panaciterrae</name>
    <dbReference type="NCBI Taxonomy" id="400768"/>
    <lineage>
        <taxon>Bacteria</taxon>
        <taxon>Bacillati</taxon>
        <taxon>Actinomycetota</taxon>
        <taxon>Actinomycetes</taxon>
        <taxon>Propionibacteriales</taxon>
        <taxon>Propionibacteriaceae</taxon>
        <taxon>Microlunatus</taxon>
    </lineage>
</organism>
<dbReference type="InterPro" id="IPR027304">
    <property type="entry name" value="Trigger_fact/SurA_dom_sf"/>
</dbReference>
<accession>A0ABS2RHQ8</accession>
<evidence type="ECO:0000313" key="4">
    <source>
        <dbReference type="Proteomes" id="UP000704762"/>
    </source>
</evidence>
<feature type="chain" id="PRO_5047056638" description="SurA N-terminal domain-containing protein" evidence="2">
    <location>
        <begin position="31"/>
        <end position="188"/>
    </location>
</feature>
<dbReference type="Proteomes" id="UP000704762">
    <property type="component" value="Unassembled WGS sequence"/>
</dbReference>
<dbReference type="PROSITE" id="PS51257">
    <property type="entry name" value="PROKAR_LIPOPROTEIN"/>
    <property type="match status" value="1"/>
</dbReference>